<keyword evidence="2" id="KW-1185">Reference proteome</keyword>
<gene>
    <name evidence="1" type="ORF">GGX14DRAFT_666347</name>
</gene>
<reference evidence="1" key="1">
    <citation type="submission" date="2023-03" db="EMBL/GenBank/DDBJ databases">
        <title>Massive genome expansion in bonnet fungi (Mycena s.s.) driven by repeated elements and novel gene families across ecological guilds.</title>
        <authorList>
            <consortium name="Lawrence Berkeley National Laboratory"/>
            <person name="Harder C.B."/>
            <person name="Miyauchi S."/>
            <person name="Viragh M."/>
            <person name="Kuo A."/>
            <person name="Thoen E."/>
            <person name="Andreopoulos B."/>
            <person name="Lu D."/>
            <person name="Skrede I."/>
            <person name="Drula E."/>
            <person name="Henrissat B."/>
            <person name="Morin E."/>
            <person name="Kohler A."/>
            <person name="Barry K."/>
            <person name="LaButti K."/>
            <person name="Morin E."/>
            <person name="Salamov A."/>
            <person name="Lipzen A."/>
            <person name="Mereny Z."/>
            <person name="Hegedus B."/>
            <person name="Baldrian P."/>
            <person name="Stursova M."/>
            <person name="Weitz H."/>
            <person name="Taylor A."/>
            <person name="Grigoriev I.V."/>
            <person name="Nagy L.G."/>
            <person name="Martin F."/>
            <person name="Kauserud H."/>
        </authorList>
    </citation>
    <scope>NUCLEOTIDE SEQUENCE</scope>
    <source>
        <strain evidence="1">9144</strain>
    </source>
</reference>
<dbReference type="Proteomes" id="UP001219525">
    <property type="component" value="Unassembled WGS sequence"/>
</dbReference>
<protein>
    <submittedName>
        <fullName evidence="1">Uncharacterized protein</fullName>
    </submittedName>
</protein>
<dbReference type="EMBL" id="JARJCW010000073">
    <property type="protein sequence ID" value="KAJ7198258.1"/>
    <property type="molecule type" value="Genomic_DNA"/>
</dbReference>
<sequence>MSSEASLLRVPQEIWLHINRLAISDWSPLALAYSDRFRYWPLFDPFMEIEEVLRVARSFALVSRLWYALANEILFENIRVDDCFHSLYNALNRRSATHFVRSICFSRTRLDHNRAILACCPLVEIVVLPPSNPYQVPQRFPDDRELYSDTQLPFLQLPFLRHIYWTESRQVSGLLRKLVPVAPSLEGSSTLRGLTVRDISPSVDTDMRNLTLLHCTISFLAHPFSPATLPCITVLRLFGLVGRIDFATVFTQFPRLQELSYDVLNPPSAPTGCRSVPLPLIGLHSDLVHVVRDWTLVEDHFALLASPAFPEVQRIVLYGVNGHGAWHQVVADARFSRFRSALHARGCQLEFPEGHVLSP</sequence>
<accession>A0AAD6V2W5</accession>
<evidence type="ECO:0000313" key="2">
    <source>
        <dbReference type="Proteomes" id="UP001219525"/>
    </source>
</evidence>
<dbReference type="AlphaFoldDB" id="A0AAD6V2W5"/>
<proteinExistence type="predicted"/>
<comment type="caution">
    <text evidence="1">The sequence shown here is derived from an EMBL/GenBank/DDBJ whole genome shotgun (WGS) entry which is preliminary data.</text>
</comment>
<organism evidence="1 2">
    <name type="scientific">Mycena pura</name>
    <dbReference type="NCBI Taxonomy" id="153505"/>
    <lineage>
        <taxon>Eukaryota</taxon>
        <taxon>Fungi</taxon>
        <taxon>Dikarya</taxon>
        <taxon>Basidiomycota</taxon>
        <taxon>Agaricomycotina</taxon>
        <taxon>Agaricomycetes</taxon>
        <taxon>Agaricomycetidae</taxon>
        <taxon>Agaricales</taxon>
        <taxon>Marasmiineae</taxon>
        <taxon>Mycenaceae</taxon>
        <taxon>Mycena</taxon>
    </lineage>
</organism>
<name>A0AAD6V2W5_9AGAR</name>
<evidence type="ECO:0000313" key="1">
    <source>
        <dbReference type="EMBL" id="KAJ7198258.1"/>
    </source>
</evidence>